<dbReference type="Pfam" id="PF12244">
    <property type="entry name" value="DUF3606"/>
    <property type="match status" value="1"/>
</dbReference>
<dbReference type="RefSeq" id="WP_187083078.1">
    <property type="nucleotide sequence ID" value="NZ_JACORU010000007.1"/>
</dbReference>
<dbReference type="AlphaFoldDB" id="A0A923MC35"/>
<dbReference type="EMBL" id="JACORU010000007">
    <property type="protein sequence ID" value="MBC5766589.1"/>
    <property type="molecule type" value="Genomic_DNA"/>
</dbReference>
<organism evidence="1 2">
    <name type="scientific">Ramlibacter albus</name>
    <dbReference type="NCBI Taxonomy" id="2079448"/>
    <lineage>
        <taxon>Bacteria</taxon>
        <taxon>Pseudomonadati</taxon>
        <taxon>Pseudomonadota</taxon>
        <taxon>Betaproteobacteria</taxon>
        <taxon>Burkholderiales</taxon>
        <taxon>Comamonadaceae</taxon>
        <taxon>Ramlibacter</taxon>
    </lineage>
</organism>
<proteinExistence type="predicted"/>
<sequence>MAYVFETLPADRSRIEIADPLEVRWWAGRFGCSEEHLREIVERVGTNAAQVERVIDGSDELLQL</sequence>
<accession>A0A923MC35</accession>
<dbReference type="InterPro" id="IPR022037">
    <property type="entry name" value="DUF3606"/>
</dbReference>
<protein>
    <submittedName>
        <fullName evidence="1">DUF3606 domain-containing protein</fullName>
    </submittedName>
</protein>
<dbReference type="Proteomes" id="UP000596827">
    <property type="component" value="Unassembled WGS sequence"/>
</dbReference>
<name>A0A923MC35_9BURK</name>
<evidence type="ECO:0000313" key="1">
    <source>
        <dbReference type="EMBL" id="MBC5766589.1"/>
    </source>
</evidence>
<evidence type="ECO:0000313" key="2">
    <source>
        <dbReference type="Proteomes" id="UP000596827"/>
    </source>
</evidence>
<keyword evidence="2" id="KW-1185">Reference proteome</keyword>
<reference evidence="1" key="1">
    <citation type="submission" date="2020-08" db="EMBL/GenBank/DDBJ databases">
        <title>Ramlibacter sp. GTP1 16S ribosomal RNA gene genome sequencing and assembly.</title>
        <authorList>
            <person name="Kang M."/>
        </authorList>
    </citation>
    <scope>NUCLEOTIDE SEQUENCE</scope>
    <source>
        <strain evidence="1">GTP1</strain>
    </source>
</reference>
<comment type="caution">
    <text evidence="1">The sequence shown here is derived from an EMBL/GenBank/DDBJ whole genome shotgun (WGS) entry which is preliminary data.</text>
</comment>
<gene>
    <name evidence="1" type="ORF">H8R02_19120</name>
</gene>